<dbReference type="EMBL" id="LBWB01000018">
    <property type="protein sequence ID" value="KKR00032.1"/>
    <property type="molecule type" value="Genomic_DNA"/>
</dbReference>
<reference evidence="2 3" key="1">
    <citation type="journal article" date="2015" name="Nature">
        <title>rRNA introns, odd ribosomes, and small enigmatic genomes across a large radiation of phyla.</title>
        <authorList>
            <person name="Brown C.T."/>
            <person name="Hug L.A."/>
            <person name="Thomas B.C."/>
            <person name="Sharon I."/>
            <person name="Castelle C.J."/>
            <person name="Singh A."/>
            <person name="Wilkins M.J."/>
            <person name="Williams K.H."/>
            <person name="Banfield J.F."/>
        </authorList>
    </citation>
    <scope>NUCLEOTIDE SEQUENCE [LARGE SCALE GENOMIC DNA]</scope>
</reference>
<dbReference type="AlphaFoldDB" id="A0A0G0QE78"/>
<evidence type="ECO:0000313" key="3">
    <source>
        <dbReference type="Proteomes" id="UP000033881"/>
    </source>
</evidence>
<organism evidence="2 3">
    <name type="scientific">Candidatus Woesebacteria bacterium GW2011_GWB1_39_12</name>
    <dbReference type="NCBI Taxonomy" id="1618574"/>
    <lineage>
        <taxon>Bacteria</taxon>
        <taxon>Candidatus Woeseibacteriota</taxon>
    </lineage>
</organism>
<name>A0A0G0QE78_9BACT</name>
<accession>A0A0G0QE78</accession>
<dbReference type="Proteomes" id="UP000033881">
    <property type="component" value="Unassembled WGS sequence"/>
</dbReference>
<feature type="compositionally biased region" description="Polar residues" evidence="1">
    <location>
        <begin position="120"/>
        <end position="155"/>
    </location>
</feature>
<proteinExistence type="predicted"/>
<comment type="caution">
    <text evidence="2">The sequence shown here is derived from an EMBL/GenBank/DDBJ whole genome shotgun (WGS) entry which is preliminary data.</text>
</comment>
<sequence length="155" mass="17132">MKKELSQLAKIASEFEHEGNLEAGKLITLAMKKIAQGWNPPAQAESLIGNNESPSLPVQSKQTLRQRGKDPGEARNIEQAIYQMVMKARAGDERMSQILRRAVKEGTGFESESEWMDPGTTATEWLQGSPLTSTNDQGYVSPSNPMNPALYNLQQ</sequence>
<feature type="compositionally biased region" description="Polar residues" evidence="1">
    <location>
        <begin position="48"/>
        <end position="65"/>
    </location>
</feature>
<feature type="region of interest" description="Disordered" evidence="1">
    <location>
        <begin position="42"/>
        <end position="75"/>
    </location>
</feature>
<dbReference type="STRING" id="1618574.UT24_C0018G0014"/>
<gene>
    <name evidence="2" type="ORF">UT24_C0018G0014</name>
</gene>
<evidence type="ECO:0000256" key="1">
    <source>
        <dbReference type="SAM" id="MobiDB-lite"/>
    </source>
</evidence>
<evidence type="ECO:0000313" key="2">
    <source>
        <dbReference type="EMBL" id="KKR00032.1"/>
    </source>
</evidence>
<feature type="region of interest" description="Disordered" evidence="1">
    <location>
        <begin position="106"/>
        <end position="155"/>
    </location>
</feature>
<protein>
    <submittedName>
        <fullName evidence="2">Uncharacterized protein</fullName>
    </submittedName>
</protein>